<comment type="caution">
    <text evidence="1">The sequence shown here is derived from an EMBL/GenBank/DDBJ whole genome shotgun (WGS) entry which is preliminary data.</text>
</comment>
<evidence type="ECO:0000313" key="1">
    <source>
        <dbReference type="EMBL" id="CAF1546920.1"/>
    </source>
</evidence>
<dbReference type="Proteomes" id="UP000681722">
    <property type="component" value="Unassembled WGS sequence"/>
</dbReference>
<proteinExistence type="predicted"/>
<dbReference type="EMBL" id="CAJOBC010092247">
    <property type="protein sequence ID" value="CAF4407749.1"/>
    <property type="molecule type" value="Genomic_DNA"/>
</dbReference>
<dbReference type="EMBL" id="CAJNOQ010026579">
    <property type="protein sequence ID" value="CAF1546920.1"/>
    <property type="molecule type" value="Genomic_DNA"/>
</dbReference>
<gene>
    <name evidence="1" type="ORF">GPM918_LOCUS38962</name>
    <name evidence="2" type="ORF">SRO942_LOCUS39817</name>
</gene>
<dbReference type="Proteomes" id="UP000663829">
    <property type="component" value="Unassembled WGS sequence"/>
</dbReference>
<organism evidence="1 3">
    <name type="scientific">Didymodactylos carnosus</name>
    <dbReference type="NCBI Taxonomy" id="1234261"/>
    <lineage>
        <taxon>Eukaryota</taxon>
        <taxon>Metazoa</taxon>
        <taxon>Spiralia</taxon>
        <taxon>Gnathifera</taxon>
        <taxon>Rotifera</taxon>
        <taxon>Eurotatoria</taxon>
        <taxon>Bdelloidea</taxon>
        <taxon>Philodinida</taxon>
        <taxon>Philodinidae</taxon>
        <taxon>Didymodactylos</taxon>
    </lineage>
</organism>
<keyword evidence="3" id="KW-1185">Reference proteome</keyword>
<sequence>MTSSFIVREPCIETFGEQENLEDISLVWLDSNIHDPNDNIDTQIRLRSIINHLNVYTNMNDCLQYIQSINEEKIFLIVSGSLGRRMVPIIYPLQVIVYIYVFCNDKEKHEQWSKDYPKIHGVFSQKDQLFMRLIKDFRSYSNDLMPTSLLKADAYQNGINVLSKENAAFMWHQILLKVLRIMPQTNNAKNDLLSICRLQYKGNDNEIKKIVEFRDNYNTLDAIRWYTRDSFLYRILNNGTIHKVSSAYFEPFYEVASLCLGLFNKR</sequence>
<protein>
    <submittedName>
        <fullName evidence="1">Uncharacterized protein</fullName>
    </submittedName>
</protein>
<name>A0A815WYN0_9BILA</name>
<dbReference type="OrthoDB" id="10056142at2759"/>
<evidence type="ECO:0000313" key="2">
    <source>
        <dbReference type="EMBL" id="CAF4407749.1"/>
    </source>
</evidence>
<evidence type="ECO:0000313" key="3">
    <source>
        <dbReference type="Proteomes" id="UP000663829"/>
    </source>
</evidence>
<dbReference type="AlphaFoldDB" id="A0A815WYN0"/>
<accession>A0A815WYN0</accession>
<reference evidence="1" key="1">
    <citation type="submission" date="2021-02" db="EMBL/GenBank/DDBJ databases">
        <authorList>
            <person name="Nowell W R."/>
        </authorList>
    </citation>
    <scope>NUCLEOTIDE SEQUENCE</scope>
</reference>